<reference evidence="3" key="1">
    <citation type="submission" date="2017-10" db="EMBL/GenBank/DDBJ databases">
        <title>Completed PacBio SMRT sequence of Methylosinus trichosporium OB3b reveals presence of a third large plasmid.</title>
        <authorList>
            <person name="Charles T.C."/>
            <person name="Lynch M.D.J."/>
            <person name="Heil J.R."/>
            <person name="Cheng J."/>
        </authorList>
    </citation>
    <scope>NUCLEOTIDE SEQUENCE [LARGE SCALE GENOMIC DNA]</scope>
    <source>
        <strain evidence="3">OB3b</strain>
    </source>
</reference>
<dbReference type="InterPro" id="IPR042099">
    <property type="entry name" value="ANL_N_sf"/>
</dbReference>
<organism evidence="2 3">
    <name type="scientific">Methylosinus trichosporium (strain ATCC 35070 / NCIMB 11131 / UNIQEM 75 / OB3b)</name>
    <dbReference type="NCBI Taxonomy" id="595536"/>
    <lineage>
        <taxon>Bacteria</taxon>
        <taxon>Pseudomonadati</taxon>
        <taxon>Pseudomonadota</taxon>
        <taxon>Alphaproteobacteria</taxon>
        <taxon>Hyphomicrobiales</taxon>
        <taxon>Methylocystaceae</taxon>
        <taxon>Methylosinus</taxon>
    </lineage>
</organism>
<dbReference type="RefSeq" id="WP_003611660.1">
    <property type="nucleotide sequence ID" value="NZ_ADVE02000001.1"/>
</dbReference>
<dbReference type="Proteomes" id="UP000230709">
    <property type="component" value="Chromosome"/>
</dbReference>
<dbReference type="Pfam" id="PF00501">
    <property type="entry name" value="AMP-binding"/>
    <property type="match status" value="1"/>
</dbReference>
<dbReference type="EMBL" id="CP023737">
    <property type="protein sequence ID" value="ATQ70431.1"/>
    <property type="molecule type" value="Genomic_DNA"/>
</dbReference>
<keyword evidence="3" id="KW-1185">Reference proteome</keyword>
<name>A0A2D2D5Y4_METT3</name>
<sequence length="349" mass="35104">MTTSPDPAARQAAALSRAHPLTMFGFDALISGAAKLRPGRIAASDALGGETLDHAELDRRVDGFRAELRDYDLEPGERVLLAAAPSVRSLTALIGLIAAGLEPVLAPLGLSPQALAAGARGVSAAALIGPASIAGESLEETLLGVAATAPSIRLIGSLGPGTIDGAVCLGSLDRVPTPPPAWDIAAERPPPTRKVTIGVLDQFGAPRFYEQSALLARSLALVAEARVSGAAPLVALCSPGTIGGLIAGPLASLLSGAPLHFVSPFDADGFLAHLDAIGPARLVAPRAILADLDAAGLLTSGALVGCIAIARPDEAEDGFRAPADSCPIVEVAADGAARPAAREWARTAS</sequence>
<gene>
    <name evidence="2" type="ORF">CQW49_16195</name>
</gene>
<dbReference type="STRING" id="595536.GCA_000178815_01943"/>
<dbReference type="Gene3D" id="3.40.50.12780">
    <property type="entry name" value="N-terminal domain of ligase-like"/>
    <property type="match status" value="1"/>
</dbReference>
<proteinExistence type="predicted"/>
<protein>
    <submittedName>
        <fullName evidence="2">AMP-dependent synthetase</fullName>
    </submittedName>
</protein>
<dbReference type="KEGG" id="mtw:CQW49_16195"/>
<evidence type="ECO:0000313" key="3">
    <source>
        <dbReference type="Proteomes" id="UP000230709"/>
    </source>
</evidence>
<feature type="domain" description="AMP-dependent synthetase/ligase" evidence="1">
    <location>
        <begin position="33"/>
        <end position="131"/>
    </location>
</feature>
<accession>A0A2D2D5Y4</accession>
<dbReference type="AlphaFoldDB" id="A0A2D2D5Y4"/>
<evidence type="ECO:0000259" key="1">
    <source>
        <dbReference type="Pfam" id="PF00501"/>
    </source>
</evidence>
<dbReference type="InterPro" id="IPR000873">
    <property type="entry name" value="AMP-dep_synth/lig_dom"/>
</dbReference>
<evidence type="ECO:0000313" key="2">
    <source>
        <dbReference type="EMBL" id="ATQ70431.1"/>
    </source>
</evidence>
<dbReference type="SUPFAM" id="SSF56801">
    <property type="entry name" value="Acetyl-CoA synthetase-like"/>
    <property type="match status" value="1"/>
</dbReference>